<dbReference type="EMBL" id="CP032485">
    <property type="protein sequence ID" value="QDH25915.1"/>
    <property type="molecule type" value="Genomic_DNA"/>
</dbReference>
<evidence type="ECO:0000256" key="1">
    <source>
        <dbReference type="SAM" id="Phobius"/>
    </source>
</evidence>
<dbReference type="OrthoDB" id="3078300at2"/>
<keyword evidence="1" id="KW-0812">Transmembrane</keyword>
<keyword evidence="1" id="KW-0472">Membrane</keyword>
<dbReference type="InterPro" id="IPR008407">
    <property type="entry name" value="Brnchd-chn_aa_trnsp_AzlD"/>
</dbReference>
<reference evidence="2 3" key="1">
    <citation type="submission" date="2018-09" db="EMBL/GenBank/DDBJ databases">
        <title>The complete genome sequence of Neokomagataea tanensis NBRC 106556(T).</title>
        <authorList>
            <person name="Chua K.-O."/>
            <person name="See-Too W.-S."/>
            <person name="Hong K.-W."/>
            <person name="Yin W.-F."/>
            <person name="Chan K.-G."/>
        </authorList>
    </citation>
    <scope>NUCLEOTIDE SEQUENCE [LARGE SCALE GENOMIC DNA]</scope>
    <source>
        <strain evidence="3">AH13 \ NBRC 106556</strain>
    </source>
</reference>
<organism evidence="2 3">
    <name type="scientific">Neokomagataea tanensis</name>
    <dbReference type="NCBI Taxonomy" id="661191"/>
    <lineage>
        <taxon>Bacteria</taxon>
        <taxon>Pseudomonadati</taxon>
        <taxon>Pseudomonadota</taxon>
        <taxon>Alphaproteobacteria</taxon>
        <taxon>Acetobacterales</taxon>
        <taxon>Acetobacteraceae</taxon>
        <taxon>Neokomagataea</taxon>
    </lineage>
</organism>
<dbReference type="KEGG" id="ntn:D5366_06785"/>
<feature type="transmembrane region" description="Helical" evidence="1">
    <location>
        <begin position="40"/>
        <end position="58"/>
    </location>
</feature>
<keyword evidence="3" id="KW-1185">Reference proteome</keyword>
<keyword evidence="1" id="KW-1133">Transmembrane helix</keyword>
<protein>
    <submittedName>
        <fullName evidence="2">AzlD family protein</fullName>
    </submittedName>
</protein>
<gene>
    <name evidence="2" type="ORF">D5366_06785</name>
</gene>
<proteinExistence type="predicted"/>
<name>A0A4Y6VC05_9PROT</name>
<dbReference type="Pfam" id="PF05437">
    <property type="entry name" value="AzlD"/>
    <property type="match status" value="1"/>
</dbReference>
<sequence length="100" mass="10501">MMDRDTLLTILGMGLTTYLTRIGGYVLLGGKTLSPRATAMMDIIPGCVLISVLAPSFATGRWFDLAGLGITVLAAMKLPLLPTMAIGVISTGFLRAVFAP</sequence>
<evidence type="ECO:0000313" key="2">
    <source>
        <dbReference type="EMBL" id="QDH25915.1"/>
    </source>
</evidence>
<evidence type="ECO:0000313" key="3">
    <source>
        <dbReference type="Proteomes" id="UP000317214"/>
    </source>
</evidence>
<dbReference type="Proteomes" id="UP000317214">
    <property type="component" value="Chromosome"/>
</dbReference>
<accession>A0A4Y6VC05</accession>
<feature type="transmembrane region" description="Helical" evidence="1">
    <location>
        <begin position="6"/>
        <end position="28"/>
    </location>
</feature>
<dbReference type="AlphaFoldDB" id="A0A4Y6VC05"/>